<evidence type="ECO:0000313" key="6">
    <source>
        <dbReference type="EMBL" id="KEQ30367.1"/>
    </source>
</evidence>
<evidence type="ECO:0000313" key="7">
    <source>
        <dbReference type="Proteomes" id="UP000028007"/>
    </source>
</evidence>
<evidence type="ECO:0000256" key="3">
    <source>
        <dbReference type="ARBA" id="ARBA00022964"/>
    </source>
</evidence>
<protein>
    <submittedName>
        <fullName evidence="6">Proline hydroxylase</fullName>
    </submittedName>
</protein>
<dbReference type="InterPro" id="IPR044862">
    <property type="entry name" value="Pro_4_hyd_alph_FE2OG_OXY"/>
</dbReference>
<name>A0A081PI44_9SPHI</name>
<evidence type="ECO:0000256" key="2">
    <source>
        <dbReference type="ARBA" id="ARBA00022896"/>
    </source>
</evidence>
<dbReference type="PANTHER" id="PTHR12907">
    <property type="entry name" value="EGL NINE HOMOLOG-RELATED"/>
    <property type="match status" value="1"/>
</dbReference>
<dbReference type="Gene3D" id="2.60.120.620">
    <property type="entry name" value="q2cbj1_9rhob like domain"/>
    <property type="match status" value="1"/>
</dbReference>
<dbReference type="OrthoDB" id="9783171at2"/>
<keyword evidence="3" id="KW-0223">Dioxygenase</keyword>
<keyword evidence="2" id="KW-0847">Vitamin C</keyword>
<dbReference type="AlphaFoldDB" id="A0A081PI44"/>
<dbReference type="SMART" id="SM00702">
    <property type="entry name" value="P4Hc"/>
    <property type="match status" value="1"/>
</dbReference>
<dbReference type="Pfam" id="PF13640">
    <property type="entry name" value="2OG-FeII_Oxy_3"/>
    <property type="match status" value="1"/>
</dbReference>
<dbReference type="InterPro" id="IPR051559">
    <property type="entry name" value="HIF_prolyl_hydroxylases"/>
</dbReference>
<dbReference type="GO" id="GO:0071456">
    <property type="term" value="P:cellular response to hypoxia"/>
    <property type="evidence" value="ECO:0007669"/>
    <property type="project" value="TreeGrafter"/>
</dbReference>
<dbReference type="RefSeq" id="WP_037439879.1">
    <property type="nucleotide sequence ID" value="NZ_JNFF01000043.1"/>
</dbReference>
<keyword evidence="7" id="KW-1185">Reference proteome</keyword>
<dbReference type="GO" id="GO:0031543">
    <property type="term" value="F:peptidyl-proline dioxygenase activity"/>
    <property type="evidence" value="ECO:0007669"/>
    <property type="project" value="TreeGrafter"/>
</dbReference>
<feature type="domain" description="Prolyl 4-hydroxylase alpha subunit" evidence="5">
    <location>
        <begin position="15"/>
        <end position="196"/>
    </location>
</feature>
<dbReference type="InterPro" id="IPR006620">
    <property type="entry name" value="Pro_4_hyd_alph"/>
</dbReference>
<comment type="cofactor">
    <cofactor evidence="1">
        <name>L-ascorbate</name>
        <dbReference type="ChEBI" id="CHEBI:38290"/>
    </cofactor>
</comment>
<dbReference type="eggNOG" id="COG3751">
    <property type="taxonomic scope" value="Bacteria"/>
</dbReference>
<organism evidence="6 7">
    <name type="scientific">Pedobacter antarcticus 4BY</name>
    <dbReference type="NCBI Taxonomy" id="1358423"/>
    <lineage>
        <taxon>Bacteria</taxon>
        <taxon>Pseudomonadati</taxon>
        <taxon>Bacteroidota</taxon>
        <taxon>Sphingobacteriia</taxon>
        <taxon>Sphingobacteriales</taxon>
        <taxon>Sphingobacteriaceae</taxon>
        <taxon>Pedobacter</taxon>
    </lineage>
</organism>
<proteinExistence type="predicted"/>
<reference evidence="6 7" key="1">
    <citation type="journal article" date="1992" name="Int. J. Syst. Bacteriol.">
        <title>Sphingobacterium antarcticus sp. nov. a Psychrotrophic Bacterium from the Soils of Schirmacher Oasis, Antarctica.</title>
        <authorList>
            <person name="Shivaji S."/>
            <person name="Ray M.K."/>
            <person name="Rao N.S."/>
            <person name="Saiserr L."/>
            <person name="Jagannadham M.V."/>
            <person name="Kumar G.S."/>
            <person name="Reddy G."/>
            <person name="Bhargava P.M."/>
        </authorList>
    </citation>
    <scope>NUCLEOTIDE SEQUENCE [LARGE SCALE GENOMIC DNA]</scope>
    <source>
        <strain evidence="6 7">4BY</strain>
    </source>
</reference>
<dbReference type="PANTHER" id="PTHR12907:SF26">
    <property type="entry name" value="HIF PROLYL HYDROXYLASE, ISOFORM C"/>
    <property type="match status" value="1"/>
</dbReference>
<dbReference type="GO" id="GO:0031418">
    <property type="term" value="F:L-ascorbic acid binding"/>
    <property type="evidence" value="ECO:0007669"/>
    <property type="project" value="UniProtKB-KW"/>
</dbReference>
<evidence type="ECO:0000259" key="5">
    <source>
        <dbReference type="SMART" id="SM00702"/>
    </source>
</evidence>
<accession>A0A081PI44</accession>
<evidence type="ECO:0000256" key="1">
    <source>
        <dbReference type="ARBA" id="ARBA00001961"/>
    </source>
</evidence>
<gene>
    <name evidence="6" type="ORF">N180_16410</name>
</gene>
<dbReference type="GO" id="GO:0008198">
    <property type="term" value="F:ferrous iron binding"/>
    <property type="evidence" value="ECO:0007669"/>
    <property type="project" value="TreeGrafter"/>
</dbReference>
<sequence length="199" mass="23145">MQNEFQTLIDGFITDQVGISTEFFPTLLAKGLRDNILQLKTDDLLKDAGTGNAQISTKDKLVRSDQIHWLDRSHENISEQQFFILMDKFILYLNSTCYTGITGYEFHYTLYEKGSFYRTHLDQFSNNQSRKFSMIIYLNENWIPEDGGELCIHHPEKDQQLISPDNRKGVFFKSNELPHEVLISHKSRMSITGWLKVTA</sequence>
<dbReference type="Proteomes" id="UP000028007">
    <property type="component" value="Unassembled WGS sequence"/>
</dbReference>
<dbReference type="EMBL" id="JNFF01000043">
    <property type="protein sequence ID" value="KEQ30367.1"/>
    <property type="molecule type" value="Genomic_DNA"/>
</dbReference>
<keyword evidence="4" id="KW-0560">Oxidoreductase</keyword>
<evidence type="ECO:0000256" key="4">
    <source>
        <dbReference type="ARBA" id="ARBA00023002"/>
    </source>
</evidence>
<comment type="caution">
    <text evidence="6">The sequence shown here is derived from an EMBL/GenBank/DDBJ whole genome shotgun (WGS) entry which is preliminary data.</text>
</comment>